<proteinExistence type="predicted"/>
<reference evidence="5" key="1">
    <citation type="submission" date="2023-07" db="EMBL/GenBank/DDBJ databases">
        <title>Defluviimonas sediminis sp. nov., isolated from mangrove sediment.</title>
        <authorList>
            <person name="Liu L."/>
            <person name="Li J."/>
            <person name="Huang Y."/>
            <person name="Pan J."/>
            <person name="Li M."/>
        </authorList>
    </citation>
    <scope>NUCLEOTIDE SEQUENCE [LARGE SCALE GENOMIC DNA]</scope>
    <source>
        <strain evidence="5">FT324</strain>
    </source>
</reference>
<dbReference type="Pfam" id="PF13779">
    <property type="entry name" value="DUF4175"/>
    <property type="match status" value="1"/>
</dbReference>
<feature type="compositionally biased region" description="Basic and acidic residues" evidence="2">
    <location>
        <begin position="724"/>
        <end position="748"/>
    </location>
</feature>
<feature type="coiled-coil region" evidence="1">
    <location>
        <begin position="502"/>
        <end position="549"/>
    </location>
</feature>
<feature type="transmembrane region" description="Helical" evidence="3">
    <location>
        <begin position="62"/>
        <end position="81"/>
    </location>
</feature>
<protein>
    <submittedName>
        <fullName evidence="4">TIGR02302 family protein</fullName>
    </submittedName>
</protein>
<gene>
    <name evidence="4" type="ORF">N5I32_15885</name>
</gene>
<feature type="region of interest" description="Disordered" evidence="2">
    <location>
        <begin position="550"/>
        <end position="573"/>
    </location>
</feature>
<keyword evidence="5" id="KW-1185">Reference proteome</keyword>
<dbReference type="InterPro" id="IPR012683">
    <property type="entry name" value="CHP02302_TM"/>
</dbReference>
<name>A0ABT2NPY9_9RHOB</name>
<feature type="compositionally biased region" description="Basic and acidic residues" evidence="2">
    <location>
        <begin position="792"/>
        <end position="801"/>
    </location>
</feature>
<evidence type="ECO:0000256" key="1">
    <source>
        <dbReference type="SAM" id="Coils"/>
    </source>
</evidence>
<keyword evidence="1" id="KW-0175">Coiled coil</keyword>
<keyword evidence="3" id="KW-0812">Transmembrane</keyword>
<evidence type="ECO:0000313" key="4">
    <source>
        <dbReference type="EMBL" id="MCT8330998.1"/>
    </source>
</evidence>
<feature type="compositionally biased region" description="Polar residues" evidence="2">
    <location>
        <begin position="776"/>
        <end position="790"/>
    </location>
</feature>
<dbReference type="NCBIfam" id="TIGR02302">
    <property type="entry name" value="aProt_lowcomp"/>
    <property type="match status" value="1"/>
</dbReference>
<dbReference type="RefSeq" id="WP_261496893.1">
    <property type="nucleotide sequence ID" value="NZ_JAOCQF010000003.1"/>
</dbReference>
<feature type="compositionally biased region" description="Basic and acidic residues" evidence="2">
    <location>
        <begin position="550"/>
        <end position="564"/>
    </location>
</feature>
<keyword evidence="3" id="KW-0472">Membrane</keyword>
<accession>A0ABT2NPY9</accession>
<feature type="compositionally biased region" description="Basic and acidic residues" evidence="2">
    <location>
        <begin position="691"/>
        <end position="707"/>
    </location>
</feature>
<evidence type="ECO:0000313" key="5">
    <source>
        <dbReference type="Proteomes" id="UP001205601"/>
    </source>
</evidence>
<evidence type="ECO:0000256" key="2">
    <source>
        <dbReference type="SAM" id="MobiDB-lite"/>
    </source>
</evidence>
<evidence type="ECO:0000256" key="3">
    <source>
        <dbReference type="SAM" id="Phobius"/>
    </source>
</evidence>
<feature type="region of interest" description="Disordered" evidence="2">
    <location>
        <begin position="648"/>
        <end position="750"/>
    </location>
</feature>
<keyword evidence="3" id="KW-1133">Transmembrane helix</keyword>
<feature type="compositionally biased region" description="Gly residues" evidence="2">
    <location>
        <begin position="652"/>
        <end position="667"/>
    </location>
</feature>
<feature type="coiled-coil region" evidence="1">
    <location>
        <begin position="575"/>
        <end position="614"/>
    </location>
</feature>
<feature type="transmembrane region" description="Helical" evidence="3">
    <location>
        <begin position="155"/>
        <end position="174"/>
    </location>
</feature>
<organism evidence="4 5">
    <name type="scientific">Albidovulum sediminis</name>
    <dbReference type="NCBI Taxonomy" id="3066345"/>
    <lineage>
        <taxon>Bacteria</taxon>
        <taxon>Pseudomonadati</taxon>
        <taxon>Pseudomonadota</taxon>
        <taxon>Alphaproteobacteria</taxon>
        <taxon>Rhodobacterales</taxon>
        <taxon>Paracoccaceae</taxon>
        <taxon>Albidovulum</taxon>
    </lineage>
</organism>
<sequence length="858" mass="94282">MTRRTPTPRSAMRDIRWPLRFTRAGMLAERLTRSFWPLWTIAAASLAVLSFGVQDHLSREVFWGATVAVLLASAAALAVGVRRFRWPTRAEAMARLDASLPGRPLAALTDRQAIGDKDPASAIVWRAHLDRMAARLATARPVAPDLRLAARDPFALRYAALTLLVVALLFGSVWKVGSVASVAGGGGAAALPAGPSWEAWLEPPRYTGKPSLYLNTLEDERLTVPEGTRVTVRLYASAEDLAFRQSVSAADPVAADPASPVRAYDFEATRSGTLAISGEGGREWQLTVAPDAAPTVTFAGEITREADGVMSQPFTAADDYSVLRGWAEIVLDADRIDRRHGLAVDPEPQETLVYDLPMPFAGSRAEFTDALIEDASQHVWSNMPVSIRLFVEDSRGQVGQTEARDIILPGRRFFDPLAAAVAEMRRDLLWSRDNGRRSAQILRAITHRPEGFIRNERAYLMLRVAMRRLDTGLEEGALSATIRDEVAEALWEVALLIEDGGLADALEKMRQAQERLAEAIRNGASPEEIQKLMDDLRQATDDYIRELAENAEREGGTDEPDRQAQDGQQMTGDQLQQMMDEIQRLMEEGRMAEAQELLDQLSRMMENLRVTRGEGGEGQQTPGGQAMRDLQETLRGQQQLSDESFRNLQQGSRGGEGQPQPGQPGGRADGEAGQNQPGQEGAPEGSQPGEGDQRSLAERQRALRDQLAEQQGRLPDTGGGDLDEAARQALDDAARAMEEAEGALRDGDMSGALDRQAEAIRNLREGLRNLGEALAQNRNDQPGNQGQMQGDGTREVPRDPLGRTAGSLGGIESDQNMLQEKDVYRRAIDLLDELRRRSNDGTRPQLELDYFKRLLDRF</sequence>
<comment type="caution">
    <text evidence="4">The sequence shown here is derived from an EMBL/GenBank/DDBJ whole genome shotgun (WGS) entry which is preliminary data.</text>
</comment>
<feature type="region of interest" description="Disordered" evidence="2">
    <location>
        <begin position="775"/>
        <end position="816"/>
    </location>
</feature>
<dbReference type="EMBL" id="JAOCQF010000003">
    <property type="protein sequence ID" value="MCT8330998.1"/>
    <property type="molecule type" value="Genomic_DNA"/>
</dbReference>
<dbReference type="Proteomes" id="UP001205601">
    <property type="component" value="Unassembled WGS sequence"/>
</dbReference>